<evidence type="ECO:0000313" key="2">
    <source>
        <dbReference type="Proteomes" id="UP001306950"/>
    </source>
</evidence>
<gene>
    <name evidence="1" type="ORF">V3851_09620</name>
</gene>
<proteinExistence type="predicted"/>
<evidence type="ECO:0000313" key="1">
    <source>
        <dbReference type="EMBL" id="MEF2966088.1"/>
    </source>
</evidence>
<name>A0ABU7VRT6_9BACL</name>
<organism evidence="1 2">
    <name type="scientific">Paenibacillus haidiansis</name>
    <dbReference type="NCBI Taxonomy" id="1574488"/>
    <lineage>
        <taxon>Bacteria</taxon>
        <taxon>Bacillati</taxon>
        <taxon>Bacillota</taxon>
        <taxon>Bacilli</taxon>
        <taxon>Bacillales</taxon>
        <taxon>Paenibacillaceae</taxon>
        <taxon>Paenibacillus</taxon>
    </lineage>
</organism>
<sequence>MIIKPKLMVEIEPNVRDICAVISAALIYYPGQEKEFLQAIRDSADKRIEELEKK</sequence>
<protein>
    <submittedName>
        <fullName evidence="1">Uncharacterized protein</fullName>
    </submittedName>
</protein>
<comment type="caution">
    <text evidence="1">The sequence shown here is derived from an EMBL/GenBank/DDBJ whole genome shotgun (WGS) entry which is preliminary data.</text>
</comment>
<accession>A0ABU7VRT6</accession>
<dbReference type="Proteomes" id="UP001306950">
    <property type="component" value="Unassembled WGS sequence"/>
</dbReference>
<keyword evidence="2" id="KW-1185">Reference proteome</keyword>
<reference evidence="1 2" key="1">
    <citation type="submission" date="2024-02" db="EMBL/GenBank/DDBJ databases">
        <title>A nitrogen-fixing paenibacillus bacterium.</title>
        <authorList>
            <person name="Zhang W.L."/>
            <person name="Chen S.F."/>
        </authorList>
    </citation>
    <scope>NUCLEOTIDE SEQUENCE [LARGE SCALE GENOMIC DNA]</scope>
    <source>
        <strain evidence="1 2">M1</strain>
    </source>
</reference>
<dbReference type="RefSeq" id="WP_331846302.1">
    <property type="nucleotide sequence ID" value="NZ_JAZHPZ010000003.1"/>
</dbReference>
<dbReference type="EMBL" id="JAZHPZ010000003">
    <property type="protein sequence ID" value="MEF2966088.1"/>
    <property type="molecule type" value="Genomic_DNA"/>
</dbReference>